<dbReference type="EMBL" id="JAUBDH010000001">
    <property type="protein sequence ID" value="MDW0108531.1"/>
    <property type="molecule type" value="Genomic_DNA"/>
</dbReference>
<proteinExistence type="inferred from homology"/>
<dbReference type="PANTHER" id="PTHR22960:SF29">
    <property type="entry name" value="CYCLIC PYRANOPTERIN MONOPHOSPHATE SYNTHASE"/>
    <property type="match status" value="1"/>
</dbReference>
<organism evidence="8 9">
    <name type="scientific">Sporosarcina aquimarina</name>
    <dbReference type="NCBI Taxonomy" id="114975"/>
    <lineage>
        <taxon>Bacteria</taxon>
        <taxon>Bacillati</taxon>
        <taxon>Bacillota</taxon>
        <taxon>Bacilli</taxon>
        <taxon>Bacillales</taxon>
        <taxon>Caryophanaceae</taxon>
        <taxon>Sporosarcina</taxon>
    </lineage>
</organism>
<feature type="domain" description="Molybdopterin cofactor biosynthesis C (MoaC)" evidence="7">
    <location>
        <begin position="15"/>
        <end position="154"/>
    </location>
</feature>
<dbReference type="GO" id="GO:0061799">
    <property type="term" value="F:cyclic pyranopterin monophosphate synthase activity"/>
    <property type="evidence" value="ECO:0007669"/>
    <property type="project" value="UniProtKB-EC"/>
</dbReference>
<dbReference type="NCBIfam" id="NF006870">
    <property type="entry name" value="PRK09364.1"/>
    <property type="match status" value="1"/>
</dbReference>
<dbReference type="Pfam" id="PF01967">
    <property type="entry name" value="MoaC"/>
    <property type="match status" value="1"/>
</dbReference>
<dbReference type="SUPFAM" id="SSF55040">
    <property type="entry name" value="Molybdenum cofactor biosynthesis protein C, MoaC"/>
    <property type="match status" value="1"/>
</dbReference>
<keyword evidence="4 6" id="KW-0501">Molybdenum cofactor biosynthesis</keyword>
<dbReference type="RefSeq" id="WP_317933719.1">
    <property type="nucleotide sequence ID" value="NZ_JAUBDH010000001.1"/>
</dbReference>
<evidence type="ECO:0000313" key="9">
    <source>
        <dbReference type="Proteomes" id="UP001280629"/>
    </source>
</evidence>
<dbReference type="InterPro" id="IPR036522">
    <property type="entry name" value="MoaC_sf"/>
</dbReference>
<dbReference type="PANTHER" id="PTHR22960">
    <property type="entry name" value="MOLYBDOPTERIN COFACTOR SYNTHESIS PROTEIN A"/>
    <property type="match status" value="1"/>
</dbReference>
<comment type="function">
    <text evidence="6">Catalyzes the conversion of (8S)-3',8-cyclo-7,8-dihydroguanosine 5'-triphosphate to cyclic pyranopterin monophosphate (cPMP).</text>
</comment>
<dbReference type="NCBIfam" id="TIGR00581">
    <property type="entry name" value="moaC"/>
    <property type="match status" value="1"/>
</dbReference>
<name>A0ABU4FUZ5_9BACL</name>
<dbReference type="EC" id="4.6.1.17" evidence="3 6"/>
<comment type="similarity">
    <text evidence="6">Belongs to the MoaC family.</text>
</comment>
<keyword evidence="9" id="KW-1185">Reference proteome</keyword>
<evidence type="ECO:0000256" key="6">
    <source>
        <dbReference type="HAMAP-Rule" id="MF_01224"/>
    </source>
</evidence>
<dbReference type="InterPro" id="IPR047594">
    <property type="entry name" value="MoaC_bact/euk"/>
</dbReference>
<evidence type="ECO:0000256" key="1">
    <source>
        <dbReference type="ARBA" id="ARBA00001637"/>
    </source>
</evidence>
<accession>A0ABU4FUZ5</accession>
<dbReference type="Gene3D" id="3.30.70.640">
    <property type="entry name" value="Molybdopterin cofactor biosynthesis C (MoaC) domain"/>
    <property type="match status" value="1"/>
</dbReference>
<evidence type="ECO:0000256" key="2">
    <source>
        <dbReference type="ARBA" id="ARBA00005046"/>
    </source>
</evidence>
<feature type="active site" evidence="6">
    <location>
        <position position="132"/>
    </location>
</feature>
<protein>
    <recommendedName>
        <fullName evidence="3 6">Cyclic pyranopterin monophosphate synthase</fullName>
        <ecNumber evidence="3 6">4.6.1.17</ecNumber>
    </recommendedName>
    <alternativeName>
        <fullName evidence="6">Molybdenum cofactor biosynthesis protein C</fullName>
    </alternativeName>
</protein>
<comment type="caution">
    <text evidence="8">The sequence shown here is derived from an EMBL/GenBank/DDBJ whole genome shotgun (WGS) entry which is preliminary data.</text>
</comment>
<keyword evidence="5 6" id="KW-0456">Lyase</keyword>
<dbReference type="InterPro" id="IPR050105">
    <property type="entry name" value="MoCo_biosynth_MoaA/MoaC"/>
</dbReference>
<evidence type="ECO:0000256" key="4">
    <source>
        <dbReference type="ARBA" id="ARBA00023150"/>
    </source>
</evidence>
<sequence length="164" mass="17684">MSELTHFNDQGRARMVDVSDKTITSRTAVASTSIVVNEAIYHQIKDGSNKKGDVFAVAQVAGIMAAKNTATIIPMCHPLPLTGVDIRFEWNIDESIQHYEVLIRTEVKTTGLTGVEMEALTAASATALTVYDMCKASGKEMVIGPTMLQSKTGGKNGDYTRTDA</sequence>
<dbReference type="Proteomes" id="UP001280629">
    <property type="component" value="Unassembled WGS sequence"/>
</dbReference>
<evidence type="ECO:0000313" key="8">
    <source>
        <dbReference type="EMBL" id="MDW0108531.1"/>
    </source>
</evidence>
<evidence type="ECO:0000256" key="3">
    <source>
        <dbReference type="ARBA" id="ARBA00012575"/>
    </source>
</evidence>
<dbReference type="InterPro" id="IPR023045">
    <property type="entry name" value="MoaC"/>
</dbReference>
<gene>
    <name evidence="6 8" type="primary">moaC</name>
    <name evidence="8" type="ORF">QT716_00555</name>
</gene>
<reference evidence="8 9" key="1">
    <citation type="submission" date="2023-06" db="EMBL/GenBank/DDBJ databases">
        <title>Sporosarcina sp. nov., isolated from Korean traditional fermented seafood 'Jeotgal'.</title>
        <authorList>
            <person name="Yang A.-I."/>
            <person name="Shin N.-R."/>
        </authorList>
    </citation>
    <scope>NUCLEOTIDE SEQUENCE [LARGE SCALE GENOMIC DNA]</scope>
    <source>
        <strain evidence="8 9">KCTC3840</strain>
    </source>
</reference>
<feature type="binding site" evidence="6">
    <location>
        <begin position="117"/>
        <end position="118"/>
    </location>
    <ligand>
        <name>substrate</name>
    </ligand>
</feature>
<evidence type="ECO:0000259" key="7">
    <source>
        <dbReference type="Pfam" id="PF01967"/>
    </source>
</evidence>
<evidence type="ECO:0000256" key="5">
    <source>
        <dbReference type="ARBA" id="ARBA00023239"/>
    </source>
</evidence>
<dbReference type="CDD" id="cd01420">
    <property type="entry name" value="MoaC_PE"/>
    <property type="match status" value="1"/>
</dbReference>
<feature type="binding site" evidence="6">
    <location>
        <begin position="75"/>
        <end position="77"/>
    </location>
    <ligand>
        <name>substrate</name>
    </ligand>
</feature>
<comment type="catalytic activity">
    <reaction evidence="1 6">
        <text>(8S)-3',8-cyclo-7,8-dihydroguanosine 5'-triphosphate = cyclic pyranopterin phosphate + diphosphate</text>
        <dbReference type="Rhea" id="RHEA:49580"/>
        <dbReference type="ChEBI" id="CHEBI:33019"/>
        <dbReference type="ChEBI" id="CHEBI:59648"/>
        <dbReference type="ChEBI" id="CHEBI:131766"/>
        <dbReference type="EC" id="4.6.1.17"/>
    </reaction>
</comment>
<comment type="pathway">
    <text evidence="2 6">Cofactor biosynthesis; molybdopterin biosynthesis.</text>
</comment>
<dbReference type="HAMAP" id="MF_01224_B">
    <property type="entry name" value="MoaC_B"/>
    <property type="match status" value="1"/>
</dbReference>
<comment type="subunit">
    <text evidence="6">Homohexamer; trimer of dimers.</text>
</comment>
<dbReference type="InterPro" id="IPR002820">
    <property type="entry name" value="Mopterin_CF_biosynth-C_dom"/>
</dbReference>